<protein>
    <submittedName>
        <fullName evidence="1">Uncharacterized protein</fullName>
    </submittedName>
</protein>
<sequence>MPEFLIEFIDNLNEKTKRILENFENKEINKLYEKLFPNYWMDYGIKNYEPTQEVIAFT</sequence>
<dbReference type="EMBL" id="BARU01028646">
    <property type="protein sequence ID" value="GAH73037.1"/>
    <property type="molecule type" value="Genomic_DNA"/>
</dbReference>
<accession>X1HUB5</accession>
<evidence type="ECO:0000313" key="1">
    <source>
        <dbReference type="EMBL" id="GAH73037.1"/>
    </source>
</evidence>
<gene>
    <name evidence="1" type="ORF">S03H2_45694</name>
</gene>
<dbReference type="AlphaFoldDB" id="X1HUB5"/>
<comment type="caution">
    <text evidence="1">The sequence shown here is derived from an EMBL/GenBank/DDBJ whole genome shotgun (WGS) entry which is preliminary data.</text>
</comment>
<name>X1HUB5_9ZZZZ</name>
<organism evidence="1">
    <name type="scientific">marine sediment metagenome</name>
    <dbReference type="NCBI Taxonomy" id="412755"/>
    <lineage>
        <taxon>unclassified sequences</taxon>
        <taxon>metagenomes</taxon>
        <taxon>ecological metagenomes</taxon>
    </lineage>
</organism>
<reference evidence="1" key="1">
    <citation type="journal article" date="2014" name="Front. Microbiol.">
        <title>High frequency of phylogenetically diverse reductive dehalogenase-homologous genes in deep subseafloor sedimentary metagenomes.</title>
        <authorList>
            <person name="Kawai M."/>
            <person name="Futagami T."/>
            <person name="Toyoda A."/>
            <person name="Takaki Y."/>
            <person name="Nishi S."/>
            <person name="Hori S."/>
            <person name="Arai W."/>
            <person name="Tsubouchi T."/>
            <person name="Morono Y."/>
            <person name="Uchiyama I."/>
            <person name="Ito T."/>
            <person name="Fujiyama A."/>
            <person name="Inagaki F."/>
            <person name="Takami H."/>
        </authorList>
    </citation>
    <scope>NUCLEOTIDE SEQUENCE</scope>
    <source>
        <strain evidence="1">Expedition CK06-06</strain>
    </source>
</reference>
<proteinExistence type="predicted"/>